<dbReference type="RefSeq" id="XP_028544154.1">
    <property type="nucleotide sequence ID" value="XM_028688353.1"/>
</dbReference>
<gene>
    <name evidence="1" type="ORF">PGO_110140</name>
</gene>
<evidence type="ECO:0000313" key="1">
    <source>
        <dbReference type="EMBL" id="GAW81565.1"/>
    </source>
</evidence>
<name>A0A1Y1JJH2_PLAGO</name>
<dbReference type="EMBL" id="BDQF01000012">
    <property type="protein sequence ID" value="GAW81565.1"/>
    <property type="molecule type" value="Genomic_DNA"/>
</dbReference>
<protein>
    <submittedName>
        <fullName evidence="1">Uncharacterized protein</fullName>
    </submittedName>
</protein>
<dbReference type="GeneID" id="39748293"/>
<dbReference type="Proteomes" id="UP000195521">
    <property type="component" value="Unassembled WGS sequence"/>
</dbReference>
<dbReference type="OMA" id="QKNANND"/>
<proteinExistence type="predicted"/>
<accession>A0A1Y1JJH2</accession>
<dbReference type="AlphaFoldDB" id="A0A1Y1JJH2"/>
<dbReference type="OrthoDB" id="381252at2759"/>
<reference evidence="2" key="1">
    <citation type="submission" date="2017-04" db="EMBL/GenBank/DDBJ databases">
        <title>Plasmodium gonderi genome.</title>
        <authorList>
            <person name="Arisue N."/>
            <person name="Honma H."/>
            <person name="Kawai S."/>
            <person name="Tougan T."/>
            <person name="Tanabe K."/>
            <person name="Horii T."/>
        </authorList>
    </citation>
    <scope>NUCLEOTIDE SEQUENCE [LARGE SCALE GENOMIC DNA]</scope>
    <source>
        <strain evidence="2">ATCC 30045</strain>
    </source>
</reference>
<sequence length="428" mass="50466">MKCLLFSCNSNYYYDDISNSLPSEDEEFEEIINKTSRQKDLHYKLEKTINKIIYDAKKTCAVNSDFEQVEKIPNQQCEYIYSDDSLDDIDIILKKNKTKNMFLKSKEKDNQGDILLLPSQNVKQRIYSLGEDNQDTKNIRSINSIKNNNQQIDLQNDEIIENFKHVLCNGLNQYIQEMLEKIKKNTTMQMTIESTELVDMNNSCYKTSEKKSDILDDVISNWCDIPYEHITTDTNDENINYLKGKELLKDASCKFENQINENTSGKNIYHVKSLIDANAQRDDTRSRNTNPETFIENVKQNKEFTKKMYKHKRNNLSKRKYKHNTYSAKRKKWTKENPRTLSEKKKVHWSDTLETCEKRSNVPRKYILNYLNKSSVGVSNISAKYTGLKGQQRYNESEISYITDSSEDFTFKHFQKNENNDILNKFDF</sequence>
<comment type="caution">
    <text evidence="1">The sequence shown here is derived from an EMBL/GenBank/DDBJ whole genome shotgun (WGS) entry which is preliminary data.</text>
</comment>
<evidence type="ECO:0000313" key="2">
    <source>
        <dbReference type="Proteomes" id="UP000195521"/>
    </source>
</evidence>
<keyword evidence="2" id="KW-1185">Reference proteome</keyword>
<organism evidence="1 2">
    <name type="scientific">Plasmodium gonderi</name>
    <dbReference type="NCBI Taxonomy" id="77519"/>
    <lineage>
        <taxon>Eukaryota</taxon>
        <taxon>Sar</taxon>
        <taxon>Alveolata</taxon>
        <taxon>Apicomplexa</taxon>
        <taxon>Aconoidasida</taxon>
        <taxon>Haemosporida</taxon>
        <taxon>Plasmodiidae</taxon>
        <taxon>Plasmodium</taxon>
        <taxon>Plasmodium (Plasmodium)</taxon>
    </lineage>
</organism>